<keyword evidence="3" id="KW-1185">Reference proteome</keyword>
<dbReference type="PANTHER" id="PTHR34853:SF1">
    <property type="entry name" value="LIPASE 5"/>
    <property type="match status" value="1"/>
</dbReference>
<dbReference type="GO" id="GO:0016042">
    <property type="term" value="P:lipid catabolic process"/>
    <property type="evidence" value="ECO:0007669"/>
    <property type="project" value="InterPro"/>
</dbReference>
<organism evidence="2 3">
    <name type="scientific">Gordonia effusa NBRC 100432</name>
    <dbReference type="NCBI Taxonomy" id="1077974"/>
    <lineage>
        <taxon>Bacteria</taxon>
        <taxon>Bacillati</taxon>
        <taxon>Actinomycetota</taxon>
        <taxon>Actinomycetes</taxon>
        <taxon>Mycobacteriales</taxon>
        <taxon>Gordoniaceae</taxon>
        <taxon>Gordonia</taxon>
    </lineage>
</organism>
<gene>
    <name evidence="2" type="ORF">GOEFS_046_00080</name>
</gene>
<dbReference type="Pfam" id="PF03583">
    <property type="entry name" value="LIP"/>
    <property type="match status" value="1"/>
</dbReference>
<protein>
    <recommendedName>
        <fullName evidence="4">Lipase</fullName>
    </recommendedName>
</protein>
<dbReference type="RefSeq" id="WP_007317389.1">
    <property type="nucleotide sequence ID" value="NZ_BAEH01000046.1"/>
</dbReference>
<evidence type="ECO:0008006" key="4">
    <source>
        <dbReference type="Google" id="ProtNLM"/>
    </source>
</evidence>
<reference evidence="2 3" key="1">
    <citation type="submission" date="2011-12" db="EMBL/GenBank/DDBJ databases">
        <title>Whole genome shotgun sequence of Gordonia effusa NBRC 100432.</title>
        <authorList>
            <person name="Yoshida I."/>
            <person name="Takarada H."/>
            <person name="Hosoyama A."/>
            <person name="Tsuchikane K."/>
            <person name="Katsumata H."/>
            <person name="Yamazaki S."/>
            <person name="Fujita N."/>
        </authorList>
    </citation>
    <scope>NUCLEOTIDE SEQUENCE [LARGE SCALE GENOMIC DNA]</scope>
    <source>
        <strain evidence="2 3">NBRC 100432</strain>
    </source>
</reference>
<proteinExistence type="predicted"/>
<dbReference type="PIRSF" id="PIRSF029171">
    <property type="entry name" value="Esterase_LipA"/>
    <property type="match status" value="1"/>
</dbReference>
<dbReference type="Gene3D" id="1.10.260.130">
    <property type="match status" value="1"/>
</dbReference>
<accession>H0QZ01</accession>
<sequence length="376" mass="39768">MRRFWGIFGALMVAVCATLFVAPPANAASAGSVISTEALSRVELPAEAARGQRILYETRDQNGRPARSFGAVYYPRGKAPAGGWKVVSWAHGTSGITEKCAPSRSVGAQRDRLEPTIGAALKAGYVVVATDYIGLGGGSKAEYLGGRSEGHSVLDMVRAARRSDTAISKDWVSLGHSQGGHAALWGAWLARSYAPDLNLRGTVALAPASHIELMFTAFGPYIPANSALNGFGGLGLYGINGLDVARPDLRILDYLTPAGRALAQRVKSMCVFDLSPLFANRPLGSLFAKSLANPTVAAALRDYMAVPTSGWTTPVRIEQGRSDETVFYPVTAALAAEMKVGGAQVSLVPYPGANHMQVVPRSINDTLSTIGGYFRR</sequence>
<evidence type="ECO:0000313" key="2">
    <source>
        <dbReference type="EMBL" id="GAB18052.1"/>
    </source>
</evidence>
<dbReference type="PANTHER" id="PTHR34853">
    <property type="match status" value="1"/>
</dbReference>
<evidence type="ECO:0000256" key="1">
    <source>
        <dbReference type="SAM" id="SignalP"/>
    </source>
</evidence>
<dbReference type="Gene3D" id="3.40.50.1820">
    <property type="entry name" value="alpha/beta hydrolase"/>
    <property type="match status" value="1"/>
</dbReference>
<dbReference type="EMBL" id="BAEH01000046">
    <property type="protein sequence ID" value="GAB18052.1"/>
    <property type="molecule type" value="Genomic_DNA"/>
</dbReference>
<dbReference type="OrthoDB" id="9798122at2"/>
<dbReference type="eggNOG" id="COG1506">
    <property type="taxonomic scope" value="Bacteria"/>
</dbReference>
<name>H0QZ01_9ACTN</name>
<evidence type="ECO:0000313" key="3">
    <source>
        <dbReference type="Proteomes" id="UP000035034"/>
    </source>
</evidence>
<dbReference type="GO" id="GO:0004806">
    <property type="term" value="F:triacylglycerol lipase activity"/>
    <property type="evidence" value="ECO:0007669"/>
    <property type="project" value="InterPro"/>
</dbReference>
<dbReference type="SUPFAM" id="SSF53474">
    <property type="entry name" value="alpha/beta-Hydrolases"/>
    <property type="match status" value="1"/>
</dbReference>
<dbReference type="InterPro" id="IPR005152">
    <property type="entry name" value="Lipase_secreted"/>
</dbReference>
<keyword evidence="1" id="KW-0732">Signal</keyword>
<feature type="signal peptide" evidence="1">
    <location>
        <begin position="1"/>
        <end position="27"/>
    </location>
</feature>
<feature type="chain" id="PRO_5003538024" description="Lipase" evidence="1">
    <location>
        <begin position="28"/>
        <end position="376"/>
    </location>
</feature>
<dbReference type="AlphaFoldDB" id="H0QZ01"/>
<comment type="caution">
    <text evidence="2">The sequence shown here is derived from an EMBL/GenBank/DDBJ whole genome shotgun (WGS) entry which is preliminary data.</text>
</comment>
<dbReference type="InterPro" id="IPR029058">
    <property type="entry name" value="AB_hydrolase_fold"/>
</dbReference>
<dbReference type="STRING" id="1077974.GOEFS_046_00080"/>
<dbReference type="Proteomes" id="UP000035034">
    <property type="component" value="Unassembled WGS sequence"/>
</dbReference>